<dbReference type="Gene3D" id="1.10.1740.10">
    <property type="match status" value="1"/>
</dbReference>
<dbReference type="Pfam" id="PF04542">
    <property type="entry name" value="Sigma70_r2"/>
    <property type="match status" value="1"/>
</dbReference>
<protein>
    <recommendedName>
        <fullName evidence="9">HTH luxR-type domain-containing protein</fullName>
    </recommendedName>
</protein>
<keyword evidence="8" id="KW-1185">Reference proteome</keyword>
<dbReference type="RefSeq" id="WP_074490075.1">
    <property type="nucleotide sequence ID" value="NZ_FPAM01000006.1"/>
</dbReference>
<evidence type="ECO:0000256" key="4">
    <source>
        <dbReference type="ARBA" id="ARBA00023163"/>
    </source>
</evidence>
<dbReference type="OrthoDB" id="799938at2"/>
<dbReference type="InterPro" id="IPR014327">
    <property type="entry name" value="RNA_pol_sigma70_bacteroid"/>
</dbReference>
<dbReference type="PANTHER" id="PTHR43133:SF46">
    <property type="entry name" value="RNA POLYMERASE SIGMA-70 FACTOR ECF SUBFAMILY"/>
    <property type="match status" value="1"/>
</dbReference>
<dbReference type="InterPro" id="IPR013324">
    <property type="entry name" value="RNA_pol_sigma_r3/r4-like"/>
</dbReference>
<dbReference type="InterPro" id="IPR013249">
    <property type="entry name" value="RNA_pol_sigma70_r4_t2"/>
</dbReference>
<dbReference type="SUPFAM" id="SSF88946">
    <property type="entry name" value="Sigma2 domain of RNA polymerase sigma factors"/>
    <property type="match status" value="1"/>
</dbReference>
<dbReference type="GO" id="GO:0003677">
    <property type="term" value="F:DNA binding"/>
    <property type="evidence" value="ECO:0007669"/>
    <property type="project" value="InterPro"/>
</dbReference>
<dbReference type="InterPro" id="IPR007627">
    <property type="entry name" value="RNA_pol_sigma70_r2"/>
</dbReference>
<dbReference type="InterPro" id="IPR039425">
    <property type="entry name" value="RNA_pol_sigma-70-like"/>
</dbReference>
<reference evidence="7 8" key="1">
    <citation type="submission" date="2016-11" db="EMBL/GenBank/DDBJ databases">
        <title>Whole Genome Sequencing of Mucilaginibacter polytrichastri RG4-7(T) isolated from the moss sample.</title>
        <authorList>
            <person name="Li Y."/>
        </authorList>
    </citation>
    <scope>NUCLEOTIDE SEQUENCE [LARGE SCALE GENOMIC DNA]</scope>
    <source>
        <strain evidence="7 8">RG4-7</strain>
    </source>
</reference>
<dbReference type="InterPro" id="IPR036388">
    <property type="entry name" value="WH-like_DNA-bd_sf"/>
</dbReference>
<feature type="domain" description="RNA polymerase sigma factor 70 region 4 type 2" evidence="6">
    <location>
        <begin position="109"/>
        <end position="161"/>
    </location>
</feature>
<dbReference type="NCBIfam" id="TIGR02937">
    <property type="entry name" value="sigma70-ECF"/>
    <property type="match status" value="1"/>
</dbReference>
<proteinExistence type="inferred from homology"/>
<comment type="caution">
    <text evidence="7">The sequence shown here is derived from an EMBL/GenBank/DDBJ whole genome shotgun (WGS) entry which is preliminary data.</text>
</comment>
<evidence type="ECO:0000259" key="5">
    <source>
        <dbReference type="Pfam" id="PF04542"/>
    </source>
</evidence>
<organism evidence="7 8">
    <name type="scientific">Mucilaginibacter polytrichastri</name>
    <dbReference type="NCBI Taxonomy" id="1302689"/>
    <lineage>
        <taxon>Bacteria</taxon>
        <taxon>Pseudomonadati</taxon>
        <taxon>Bacteroidota</taxon>
        <taxon>Sphingobacteriia</taxon>
        <taxon>Sphingobacteriales</taxon>
        <taxon>Sphingobacteriaceae</taxon>
        <taxon>Mucilaginibacter</taxon>
    </lineage>
</organism>
<dbReference type="SUPFAM" id="SSF88659">
    <property type="entry name" value="Sigma3 and sigma4 domains of RNA polymerase sigma factors"/>
    <property type="match status" value="1"/>
</dbReference>
<name>A0A1Q6A0G8_9SPHI</name>
<evidence type="ECO:0000313" key="8">
    <source>
        <dbReference type="Proteomes" id="UP000186720"/>
    </source>
</evidence>
<dbReference type="Proteomes" id="UP000186720">
    <property type="component" value="Unassembled WGS sequence"/>
</dbReference>
<evidence type="ECO:0000313" key="7">
    <source>
        <dbReference type="EMBL" id="OKS87472.1"/>
    </source>
</evidence>
<accession>A0A1Q6A0G8</accession>
<keyword evidence="3" id="KW-0731">Sigma factor</keyword>
<dbReference type="STRING" id="1302689.RG47T_2933"/>
<evidence type="ECO:0000256" key="2">
    <source>
        <dbReference type="ARBA" id="ARBA00023015"/>
    </source>
</evidence>
<dbReference type="AlphaFoldDB" id="A0A1Q6A0G8"/>
<evidence type="ECO:0000256" key="1">
    <source>
        <dbReference type="ARBA" id="ARBA00010641"/>
    </source>
</evidence>
<evidence type="ECO:0000259" key="6">
    <source>
        <dbReference type="Pfam" id="PF08281"/>
    </source>
</evidence>
<dbReference type="NCBIfam" id="TIGR02985">
    <property type="entry name" value="Sig70_bacteroi1"/>
    <property type="match status" value="1"/>
</dbReference>
<dbReference type="PANTHER" id="PTHR43133">
    <property type="entry name" value="RNA POLYMERASE ECF-TYPE SIGMA FACTO"/>
    <property type="match status" value="1"/>
</dbReference>
<dbReference type="EMBL" id="MPPL01000001">
    <property type="protein sequence ID" value="OKS87472.1"/>
    <property type="molecule type" value="Genomic_DNA"/>
</dbReference>
<comment type="similarity">
    <text evidence="1">Belongs to the sigma-70 factor family. ECF subfamily.</text>
</comment>
<dbReference type="InterPro" id="IPR013325">
    <property type="entry name" value="RNA_pol_sigma_r2"/>
</dbReference>
<dbReference type="GO" id="GO:0006352">
    <property type="term" value="P:DNA-templated transcription initiation"/>
    <property type="evidence" value="ECO:0007669"/>
    <property type="project" value="InterPro"/>
</dbReference>
<feature type="domain" description="RNA polymerase sigma-70 region 2" evidence="5">
    <location>
        <begin position="13"/>
        <end position="78"/>
    </location>
</feature>
<evidence type="ECO:0000256" key="3">
    <source>
        <dbReference type="ARBA" id="ARBA00023082"/>
    </source>
</evidence>
<keyword evidence="4" id="KW-0804">Transcription</keyword>
<dbReference type="Pfam" id="PF08281">
    <property type="entry name" value="Sigma70_r4_2"/>
    <property type="match status" value="1"/>
</dbReference>
<dbReference type="CDD" id="cd06171">
    <property type="entry name" value="Sigma70_r4"/>
    <property type="match status" value="1"/>
</dbReference>
<dbReference type="GO" id="GO:0016987">
    <property type="term" value="F:sigma factor activity"/>
    <property type="evidence" value="ECO:0007669"/>
    <property type="project" value="UniProtKB-KW"/>
</dbReference>
<dbReference type="InterPro" id="IPR014284">
    <property type="entry name" value="RNA_pol_sigma-70_dom"/>
</dbReference>
<sequence length="180" mass="21103">MKTDCLPDFDSIFNIYKKRVYFYVLTIVKSPFSAEEITQEIFIKLWLYRDKLNEINNLDGFIFKIVKNHALNHLRKAAQDDRMLKEILSFAAVEQNNIDEKLVADDYRMLMEKALHTLSSQRRLVYELSRHEGLNHEEIAVQLNLSKNTVKNHIVSALKHIRSYLSENGISIAILFLFLS</sequence>
<evidence type="ECO:0008006" key="9">
    <source>
        <dbReference type="Google" id="ProtNLM"/>
    </source>
</evidence>
<gene>
    <name evidence="7" type="ORF">RG47T_2933</name>
</gene>
<keyword evidence="2" id="KW-0805">Transcription regulation</keyword>
<dbReference type="Gene3D" id="1.10.10.10">
    <property type="entry name" value="Winged helix-like DNA-binding domain superfamily/Winged helix DNA-binding domain"/>
    <property type="match status" value="1"/>
</dbReference>